<dbReference type="Gene3D" id="3.40.50.2300">
    <property type="match status" value="1"/>
</dbReference>
<reference evidence="4" key="1">
    <citation type="submission" date="2017-08" db="EMBL/GenBank/DDBJ databases">
        <authorList>
            <person name="Varghese N."/>
            <person name="Submissions S."/>
        </authorList>
    </citation>
    <scope>NUCLEOTIDE SEQUENCE [LARGE SCALE GENOMIC DNA]</scope>
    <source>
        <strain evidence="4">KCTC 23107</strain>
    </source>
</reference>
<protein>
    <submittedName>
        <fullName evidence="3">Response regulator receiver domain-containing protein</fullName>
    </submittedName>
</protein>
<keyword evidence="1" id="KW-0597">Phosphoprotein</keyword>
<organism evidence="3 4">
    <name type="scientific">Hoeflea halophila</name>
    <dbReference type="NCBI Taxonomy" id="714899"/>
    <lineage>
        <taxon>Bacteria</taxon>
        <taxon>Pseudomonadati</taxon>
        <taxon>Pseudomonadota</taxon>
        <taxon>Alphaproteobacteria</taxon>
        <taxon>Hyphomicrobiales</taxon>
        <taxon>Rhizobiaceae</taxon>
        <taxon>Hoeflea</taxon>
    </lineage>
</organism>
<dbReference type="RefSeq" id="WP_097103921.1">
    <property type="nucleotide sequence ID" value="NZ_OCPC01000001.1"/>
</dbReference>
<proteinExistence type="predicted"/>
<dbReference type="InterPro" id="IPR011006">
    <property type="entry name" value="CheY-like_superfamily"/>
</dbReference>
<accession>A0A286HMG1</accession>
<dbReference type="GO" id="GO:0000160">
    <property type="term" value="P:phosphorelay signal transduction system"/>
    <property type="evidence" value="ECO:0007669"/>
    <property type="project" value="InterPro"/>
</dbReference>
<dbReference type="EMBL" id="OCPC01000001">
    <property type="protein sequence ID" value="SOE08354.1"/>
    <property type="molecule type" value="Genomic_DNA"/>
</dbReference>
<gene>
    <name evidence="3" type="ORF">SAMN05877838_0065</name>
</gene>
<evidence type="ECO:0000313" key="4">
    <source>
        <dbReference type="Proteomes" id="UP000219465"/>
    </source>
</evidence>
<evidence type="ECO:0000256" key="1">
    <source>
        <dbReference type="PROSITE-ProRule" id="PRU00169"/>
    </source>
</evidence>
<dbReference type="Proteomes" id="UP000219465">
    <property type="component" value="Unassembled WGS sequence"/>
</dbReference>
<feature type="domain" description="Response regulatory" evidence="2">
    <location>
        <begin position="11"/>
        <end position="129"/>
    </location>
</feature>
<sequence>MSSQQDGTLLKVLLVDDDPAEHVLLKRKLKTAEDASIDLEYVSDIGGAVERVKAGGVDMVFLDNRLVPNNDFRETAPQLRSAGFIGPIGIISSDISGRYFEKFREFGVDFKIGKDEIDGTVINFILKEYTLDQLSETCSEDFL</sequence>
<dbReference type="OrthoDB" id="8115605at2"/>
<name>A0A286HMG1_9HYPH</name>
<evidence type="ECO:0000259" key="2">
    <source>
        <dbReference type="PROSITE" id="PS50110"/>
    </source>
</evidence>
<dbReference type="SUPFAM" id="SSF52172">
    <property type="entry name" value="CheY-like"/>
    <property type="match status" value="1"/>
</dbReference>
<feature type="modified residue" description="4-aspartylphosphate" evidence="1">
    <location>
        <position position="63"/>
    </location>
</feature>
<dbReference type="PROSITE" id="PS50110">
    <property type="entry name" value="RESPONSE_REGULATORY"/>
    <property type="match status" value="1"/>
</dbReference>
<dbReference type="InterPro" id="IPR001789">
    <property type="entry name" value="Sig_transdc_resp-reg_receiver"/>
</dbReference>
<keyword evidence="4" id="KW-1185">Reference proteome</keyword>
<evidence type="ECO:0000313" key="3">
    <source>
        <dbReference type="EMBL" id="SOE08354.1"/>
    </source>
</evidence>
<dbReference type="AlphaFoldDB" id="A0A286HMG1"/>